<evidence type="ECO:0000313" key="1">
    <source>
        <dbReference type="EMBL" id="MFB6398571.1"/>
    </source>
</evidence>
<proteinExistence type="predicted"/>
<sequence>MPFVVPDACSLPTADRPPRLAEFDALLTTAVRAVESLTPTHARLRLAGPPDLETAVRDLTAREASCCSFFTFTVSPAHDGSPLTLDVRVPPGHADVLRSLVGRAAAAAPGPAR</sequence>
<gene>
    <name evidence="1" type="ORF">AAFH96_36725</name>
</gene>
<name>A0ABV5D2U0_9ACTN</name>
<keyword evidence="2" id="KW-1185">Reference proteome</keyword>
<dbReference type="Proteomes" id="UP001582793">
    <property type="component" value="Unassembled WGS sequence"/>
</dbReference>
<reference evidence="1 2" key="1">
    <citation type="submission" date="2024-04" db="EMBL/GenBank/DDBJ databases">
        <title>Polymorphospora sp. isolated from Baiyangdian Lake in Xiong'an New Area.</title>
        <authorList>
            <person name="Zhang X."/>
            <person name="Liu J."/>
        </authorList>
    </citation>
    <scope>NUCLEOTIDE SEQUENCE [LARGE SCALE GENOMIC DNA]</scope>
    <source>
        <strain evidence="1 2">2-325</strain>
    </source>
</reference>
<dbReference type="EMBL" id="JBCGDC010000279">
    <property type="protein sequence ID" value="MFB6398571.1"/>
    <property type="molecule type" value="Genomic_DNA"/>
</dbReference>
<evidence type="ECO:0000313" key="2">
    <source>
        <dbReference type="Proteomes" id="UP001582793"/>
    </source>
</evidence>
<dbReference type="RefSeq" id="WP_375737303.1">
    <property type="nucleotide sequence ID" value="NZ_JBCGDC010000279.1"/>
</dbReference>
<accession>A0ABV5D2U0</accession>
<protein>
    <recommendedName>
        <fullName evidence="3">Arsenate reductase</fullName>
    </recommendedName>
</protein>
<evidence type="ECO:0008006" key="3">
    <source>
        <dbReference type="Google" id="ProtNLM"/>
    </source>
</evidence>
<comment type="caution">
    <text evidence="1">The sequence shown here is derived from an EMBL/GenBank/DDBJ whole genome shotgun (WGS) entry which is preliminary data.</text>
</comment>
<organism evidence="1 2">
    <name type="scientific">Polymorphospora lycopeni</name>
    <dbReference type="NCBI Taxonomy" id="3140240"/>
    <lineage>
        <taxon>Bacteria</taxon>
        <taxon>Bacillati</taxon>
        <taxon>Actinomycetota</taxon>
        <taxon>Actinomycetes</taxon>
        <taxon>Micromonosporales</taxon>
        <taxon>Micromonosporaceae</taxon>
        <taxon>Polymorphospora</taxon>
    </lineage>
</organism>